<evidence type="ECO:0000313" key="8">
    <source>
        <dbReference type="Proteomes" id="UP000182334"/>
    </source>
</evidence>
<dbReference type="SUPFAM" id="SSF52833">
    <property type="entry name" value="Thioredoxin-like"/>
    <property type="match status" value="1"/>
</dbReference>
<evidence type="ECO:0000256" key="4">
    <source>
        <dbReference type="ARBA" id="ARBA00022946"/>
    </source>
</evidence>
<name>A0A1L0D6S3_9ASCO</name>
<evidence type="ECO:0000256" key="6">
    <source>
        <dbReference type="ARBA" id="ARBA00023128"/>
    </source>
</evidence>
<dbReference type="OrthoDB" id="4044803at2759"/>
<dbReference type="GO" id="GO:0016491">
    <property type="term" value="F:oxidoreductase activity"/>
    <property type="evidence" value="ECO:0007669"/>
    <property type="project" value="UniProtKB-KW"/>
</dbReference>
<dbReference type="InterPro" id="IPR012882">
    <property type="entry name" value="Fmp46"/>
</dbReference>
<accession>A0A1L0D6S3</accession>
<evidence type="ECO:0000313" key="7">
    <source>
        <dbReference type="EMBL" id="SGZ47646.1"/>
    </source>
</evidence>
<dbReference type="PANTHER" id="PTHR28071">
    <property type="entry name" value="REDOX PROTEIN FMP46, MITOCHONDRIAL-RELATED"/>
    <property type="match status" value="1"/>
</dbReference>
<dbReference type="PANTHER" id="PTHR28071:SF1">
    <property type="entry name" value="REDOX PROTEIN FMP46, MITOCHONDRIAL-RELATED"/>
    <property type="match status" value="1"/>
</dbReference>
<dbReference type="EMBL" id="LT635756">
    <property type="protein sequence ID" value="SGZ47646.1"/>
    <property type="molecule type" value="Genomic_DNA"/>
</dbReference>
<keyword evidence="4" id="KW-0809">Transit peptide</keyword>
<evidence type="ECO:0000256" key="3">
    <source>
        <dbReference type="ARBA" id="ARBA00009734"/>
    </source>
</evidence>
<dbReference type="Pfam" id="PF07955">
    <property type="entry name" value="DUF1687"/>
    <property type="match status" value="1"/>
</dbReference>
<evidence type="ECO:0000256" key="5">
    <source>
        <dbReference type="ARBA" id="ARBA00023002"/>
    </source>
</evidence>
<comment type="subcellular location">
    <subcellularLocation>
        <location evidence="2">Mitochondrion</location>
    </subcellularLocation>
</comment>
<reference evidence="7 8" key="1">
    <citation type="submission" date="2016-10" db="EMBL/GenBank/DDBJ databases">
        <authorList>
            <person name="de Groot N.N."/>
        </authorList>
    </citation>
    <scope>NUCLEOTIDE SEQUENCE [LARGE SCALE GENOMIC DNA]</scope>
    <source>
        <strain evidence="7 8">CBS 141442</strain>
    </source>
</reference>
<comment type="function">
    <text evidence="1">Putative mitochondrial redox protein which could be involved in the reduction of small toxic molecules.</text>
</comment>
<dbReference type="GO" id="GO:0005739">
    <property type="term" value="C:mitochondrion"/>
    <property type="evidence" value="ECO:0007669"/>
    <property type="project" value="UniProtKB-SubCell"/>
</dbReference>
<protein>
    <submittedName>
        <fullName evidence="7">CIC11C00000001190</fullName>
    </submittedName>
</protein>
<gene>
    <name evidence="7" type="ORF">SAMEA4029010_CIC11G00000001190</name>
</gene>
<evidence type="ECO:0000256" key="1">
    <source>
        <dbReference type="ARBA" id="ARBA00002963"/>
    </source>
</evidence>
<sequence>MSLFRSLQNSPATISIFHYAKQPASAKVYATLEKAYFRYNENKNQFQIDLNAKKMPTYDQFKDIYSHAVHGEAAKAVIQTCFPLLSDKKTSSLAEHFTTFKSLGVKTDRGFKIFSENEYVAIQEAFSQLVNESEPEIDPTELFRAPLVVDWDQNLIACDEDGLETILAKYKAAADEK</sequence>
<keyword evidence="8" id="KW-1185">Reference proteome</keyword>
<dbReference type="Proteomes" id="UP000182334">
    <property type="component" value="Chromosome I"/>
</dbReference>
<dbReference type="AlphaFoldDB" id="A0A1L0D6S3"/>
<evidence type="ECO:0000256" key="2">
    <source>
        <dbReference type="ARBA" id="ARBA00004173"/>
    </source>
</evidence>
<dbReference type="InterPro" id="IPR036249">
    <property type="entry name" value="Thioredoxin-like_sf"/>
</dbReference>
<dbReference type="Gene3D" id="3.40.30.10">
    <property type="entry name" value="Glutaredoxin"/>
    <property type="match status" value="1"/>
</dbReference>
<keyword evidence="5" id="KW-0560">Oxidoreductase</keyword>
<comment type="similarity">
    <text evidence="3">Belongs to the FMP46 family.</text>
</comment>
<keyword evidence="6" id="KW-0496">Mitochondrion</keyword>
<proteinExistence type="inferred from homology"/>
<organism evidence="7 8">
    <name type="scientific">Sungouiella intermedia</name>
    <dbReference type="NCBI Taxonomy" id="45354"/>
    <lineage>
        <taxon>Eukaryota</taxon>
        <taxon>Fungi</taxon>
        <taxon>Dikarya</taxon>
        <taxon>Ascomycota</taxon>
        <taxon>Saccharomycotina</taxon>
        <taxon>Pichiomycetes</taxon>
        <taxon>Metschnikowiaceae</taxon>
        <taxon>Sungouiella</taxon>
    </lineage>
</organism>